<keyword evidence="7" id="KW-1185">Reference proteome</keyword>
<name>A0ABY8RGK8_9FLAO</name>
<dbReference type="Gene3D" id="1.10.760.10">
    <property type="entry name" value="Cytochrome c-like domain"/>
    <property type="match status" value="1"/>
</dbReference>
<sequence length="209" mass="23210">METTTQKQNDMKKNNFTAWALIVAGFALFYNASCSKAKQDSSEENAKVTIKPEDVVKRGKYLVTTMACNDCHSPKKMGANGPEIIPELMLSGFPSDRPIVKFVDPMIKQGFGIFYPDLTAAAGPWGVSFAGNLTPDETGIGNWTEEQFKKAITEGKFKGVDGERMLLPPMPWTNYTILTNEDIHAIFMYLKNIKPVRNVVPPPISPDKM</sequence>
<dbReference type="Proteomes" id="UP001241656">
    <property type="component" value="Chromosome"/>
</dbReference>
<evidence type="ECO:0000256" key="4">
    <source>
        <dbReference type="PROSITE-ProRule" id="PRU00433"/>
    </source>
</evidence>
<evidence type="ECO:0000256" key="1">
    <source>
        <dbReference type="ARBA" id="ARBA00022617"/>
    </source>
</evidence>
<feature type="domain" description="Cytochrome c" evidence="5">
    <location>
        <begin position="54"/>
        <end position="194"/>
    </location>
</feature>
<evidence type="ECO:0000256" key="2">
    <source>
        <dbReference type="ARBA" id="ARBA00022723"/>
    </source>
</evidence>
<proteinExistence type="predicted"/>
<evidence type="ECO:0000313" key="7">
    <source>
        <dbReference type="Proteomes" id="UP001241656"/>
    </source>
</evidence>
<keyword evidence="1 4" id="KW-0349">Heme</keyword>
<protein>
    <submittedName>
        <fullName evidence="6">C-type cytochrome</fullName>
    </submittedName>
</protein>
<dbReference type="SUPFAM" id="SSF46626">
    <property type="entry name" value="Cytochrome c"/>
    <property type="match status" value="1"/>
</dbReference>
<dbReference type="InterPro" id="IPR036909">
    <property type="entry name" value="Cyt_c-like_dom_sf"/>
</dbReference>
<dbReference type="RefSeq" id="WP_282905608.1">
    <property type="nucleotide sequence ID" value="NZ_CP124855.1"/>
</dbReference>
<keyword evidence="2 4" id="KW-0479">Metal-binding</keyword>
<accession>A0ABY8RGK8</accession>
<dbReference type="PROSITE" id="PS51007">
    <property type="entry name" value="CYTC"/>
    <property type="match status" value="1"/>
</dbReference>
<organism evidence="6 7">
    <name type="scientific">Chryseobacterium gotjawalense</name>
    <dbReference type="NCBI Taxonomy" id="3042315"/>
    <lineage>
        <taxon>Bacteria</taxon>
        <taxon>Pseudomonadati</taxon>
        <taxon>Bacteroidota</taxon>
        <taxon>Flavobacteriia</taxon>
        <taxon>Flavobacteriales</taxon>
        <taxon>Weeksellaceae</taxon>
        <taxon>Chryseobacterium group</taxon>
        <taxon>Chryseobacterium</taxon>
    </lineage>
</organism>
<dbReference type="PANTHER" id="PTHR35008:SF4">
    <property type="entry name" value="BLL4482 PROTEIN"/>
    <property type="match status" value="1"/>
</dbReference>
<dbReference type="EMBL" id="CP124855">
    <property type="protein sequence ID" value="WHF52308.1"/>
    <property type="molecule type" value="Genomic_DNA"/>
</dbReference>
<evidence type="ECO:0000256" key="3">
    <source>
        <dbReference type="ARBA" id="ARBA00023004"/>
    </source>
</evidence>
<gene>
    <name evidence="6" type="ORF">QGN23_03280</name>
</gene>
<reference evidence="6 7" key="1">
    <citation type="submission" date="2023-05" db="EMBL/GenBank/DDBJ databases">
        <title>Genomic insight into Chryseobacterium sp. wdc7 isolated forest soil (Gotjawal).</title>
        <authorList>
            <person name="Park S.-J."/>
        </authorList>
    </citation>
    <scope>NUCLEOTIDE SEQUENCE [LARGE SCALE GENOMIC DNA]</scope>
    <source>
        <strain evidence="7">wdc7</strain>
    </source>
</reference>
<dbReference type="InterPro" id="IPR051459">
    <property type="entry name" value="Cytochrome_c-type_DH"/>
</dbReference>
<keyword evidence="3 4" id="KW-0408">Iron</keyword>
<dbReference type="PANTHER" id="PTHR35008">
    <property type="entry name" value="BLL4482 PROTEIN-RELATED"/>
    <property type="match status" value="1"/>
</dbReference>
<dbReference type="InterPro" id="IPR009056">
    <property type="entry name" value="Cyt_c-like_dom"/>
</dbReference>
<evidence type="ECO:0000313" key="6">
    <source>
        <dbReference type="EMBL" id="WHF52308.1"/>
    </source>
</evidence>
<evidence type="ECO:0000259" key="5">
    <source>
        <dbReference type="PROSITE" id="PS51007"/>
    </source>
</evidence>
<dbReference type="Pfam" id="PF00034">
    <property type="entry name" value="Cytochrom_C"/>
    <property type="match status" value="1"/>
</dbReference>